<protein>
    <submittedName>
        <fullName evidence="1">Putative cyclase</fullName>
    </submittedName>
</protein>
<dbReference type="SUPFAM" id="SSF102198">
    <property type="entry name" value="Putative cyclase"/>
    <property type="match status" value="1"/>
</dbReference>
<gene>
    <name evidence="1" type="ORF">SAMN05216212_0088</name>
</gene>
<dbReference type="InterPro" id="IPR037175">
    <property type="entry name" value="KFase_sf"/>
</dbReference>
<evidence type="ECO:0000313" key="1">
    <source>
        <dbReference type="EMBL" id="SDJ52051.1"/>
    </source>
</evidence>
<dbReference type="GO" id="GO:0019441">
    <property type="term" value="P:L-tryptophan catabolic process to kynurenine"/>
    <property type="evidence" value="ECO:0007669"/>
    <property type="project" value="InterPro"/>
</dbReference>
<sequence>MATYIELGSVRYRLCHERATSIAIPLNFSGPQPNHFGVATATTTTVEGGGFVGDTSRGGSCNVRTLQLTPHCNGTHTESISHIVDDEVAVGELPLPILQNCLLLSVQPVELAESEESYWPNPEAADSVVTKGALLAALHNTGFREPPGDCPALAIRTQPNSPEKCALEYGEDCPPVFLSLEAMEWISEHFDHLLVDFPSVDKMYDEGQLANHRQFWHVPRGITRMDETAHTMRTITEMIFVPDFLQDGYYGLNLQVPAFRTDAAPSRPILIPLEEE</sequence>
<proteinExistence type="predicted"/>
<dbReference type="Pfam" id="PF04199">
    <property type="entry name" value="Cyclase"/>
    <property type="match status" value="1"/>
</dbReference>
<dbReference type="AlphaFoldDB" id="A0A1G8UEA5"/>
<dbReference type="InterPro" id="IPR007325">
    <property type="entry name" value="KFase/CYL"/>
</dbReference>
<accession>A0A1G8UEA5</accession>
<dbReference type="STRING" id="658219.SAMN05216212_0088"/>
<keyword evidence="2" id="KW-1185">Reference proteome</keyword>
<dbReference type="Gene3D" id="3.50.30.50">
    <property type="entry name" value="Putative cyclase"/>
    <property type="match status" value="1"/>
</dbReference>
<dbReference type="GO" id="GO:0004061">
    <property type="term" value="F:arylformamidase activity"/>
    <property type="evidence" value="ECO:0007669"/>
    <property type="project" value="InterPro"/>
</dbReference>
<organism evidence="1 2">
    <name type="scientific">Microbulbifer yueqingensis</name>
    <dbReference type="NCBI Taxonomy" id="658219"/>
    <lineage>
        <taxon>Bacteria</taxon>
        <taxon>Pseudomonadati</taxon>
        <taxon>Pseudomonadota</taxon>
        <taxon>Gammaproteobacteria</taxon>
        <taxon>Cellvibrionales</taxon>
        <taxon>Microbulbiferaceae</taxon>
        <taxon>Microbulbifer</taxon>
    </lineage>
</organism>
<dbReference type="RefSeq" id="WP_175452985.1">
    <property type="nucleotide sequence ID" value="NZ_FNFH01000001.1"/>
</dbReference>
<reference evidence="2" key="1">
    <citation type="submission" date="2016-10" db="EMBL/GenBank/DDBJ databases">
        <authorList>
            <person name="Varghese N."/>
            <person name="Submissions S."/>
        </authorList>
    </citation>
    <scope>NUCLEOTIDE SEQUENCE [LARGE SCALE GENOMIC DNA]</scope>
    <source>
        <strain evidence="2">CGMCC 1.10658</strain>
    </source>
</reference>
<dbReference type="Proteomes" id="UP000199305">
    <property type="component" value="Unassembled WGS sequence"/>
</dbReference>
<name>A0A1G8UEA5_9GAMM</name>
<dbReference type="EMBL" id="FNFH01000001">
    <property type="protein sequence ID" value="SDJ52051.1"/>
    <property type="molecule type" value="Genomic_DNA"/>
</dbReference>
<evidence type="ECO:0000313" key="2">
    <source>
        <dbReference type="Proteomes" id="UP000199305"/>
    </source>
</evidence>